<keyword evidence="6" id="KW-0540">Nuclease</keyword>
<keyword evidence="10" id="KW-0464">Manganese</keyword>
<dbReference type="InterPro" id="IPR011856">
    <property type="entry name" value="tRNA_endonuc-like_dom_sf"/>
</dbReference>
<dbReference type="EC" id="3.1.4.1" evidence="5"/>
<gene>
    <name evidence="12" type="ORF">F0M18_15580</name>
</gene>
<evidence type="ECO:0000256" key="3">
    <source>
        <dbReference type="ARBA" id="ARBA00001946"/>
    </source>
</evidence>
<dbReference type="GO" id="GO:0036297">
    <property type="term" value="P:interstrand cross-link repair"/>
    <property type="evidence" value="ECO:0007669"/>
    <property type="project" value="InterPro"/>
</dbReference>
<comment type="cofactor">
    <cofactor evidence="3">
        <name>Mg(2+)</name>
        <dbReference type="ChEBI" id="CHEBI:18420"/>
    </cofactor>
</comment>
<evidence type="ECO:0000256" key="2">
    <source>
        <dbReference type="ARBA" id="ARBA00001936"/>
    </source>
</evidence>
<comment type="similarity">
    <text evidence="4">Belongs to the FAN1 family.</text>
</comment>
<protein>
    <recommendedName>
        <fullName evidence="5">phosphodiesterase I</fullName>
        <ecNumber evidence="5">3.1.4.1</ecNumber>
    </recommendedName>
</protein>
<feature type="domain" description="VRR-NUC" evidence="11">
    <location>
        <begin position="435"/>
        <end position="549"/>
    </location>
</feature>
<evidence type="ECO:0000256" key="7">
    <source>
        <dbReference type="ARBA" id="ARBA00022723"/>
    </source>
</evidence>
<dbReference type="PANTHER" id="PTHR15749">
    <property type="entry name" value="FANCONI-ASSOCIATED NUCLEASE 1"/>
    <property type="match status" value="1"/>
</dbReference>
<comment type="cofactor">
    <cofactor evidence="2">
        <name>Mn(2+)</name>
        <dbReference type="ChEBI" id="CHEBI:29035"/>
    </cofactor>
</comment>
<dbReference type="EMBL" id="VTUX01000007">
    <property type="protein sequence ID" value="KAA1189765.1"/>
    <property type="molecule type" value="Genomic_DNA"/>
</dbReference>
<keyword evidence="8" id="KW-0378">Hydrolase</keyword>
<keyword evidence="9" id="KW-0460">Magnesium</keyword>
<dbReference type="InterPro" id="IPR033315">
    <property type="entry name" value="Fan1-like"/>
</dbReference>
<dbReference type="GO" id="GO:0003676">
    <property type="term" value="F:nucleic acid binding"/>
    <property type="evidence" value="ECO:0007669"/>
    <property type="project" value="InterPro"/>
</dbReference>
<dbReference type="Proteomes" id="UP000323708">
    <property type="component" value="Unassembled WGS sequence"/>
</dbReference>
<keyword evidence="13" id="KW-1185">Reference proteome</keyword>
<evidence type="ECO:0000256" key="6">
    <source>
        <dbReference type="ARBA" id="ARBA00022722"/>
    </source>
</evidence>
<dbReference type="InterPro" id="IPR014883">
    <property type="entry name" value="VRR_NUC"/>
</dbReference>
<evidence type="ECO:0000256" key="4">
    <source>
        <dbReference type="ARBA" id="ARBA00005533"/>
    </source>
</evidence>
<dbReference type="Pfam" id="PF21315">
    <property type="entry name" value="FAN1_HTH"/>
    <property type="match status" value="1"/>
</dbReference>
<dbReference type="InterPro" id="IPR049125">
    <property type="entry name" value="FAN1-like_WH"/>
</dbReference>
<sequence length="552" mass="62927">MLPPDREPAALSPHYYRDNFHKLLDAVEDQYLDILNAEELSFYEAYRGLGFDAQCLYVRLISRVGPWFRVAQLQYPELGDLAAAVRELLDAGLAVQAQSLSVEELGRLCTLPELVQLFGVAPGEKALVLESLRLLADDERRHLQVLASADRAGVIAPAAADVVNRLQLLFFGNRYQGLTDFVLSDLGVARYYPYELDRNQRLFSRREALDAFLACAAAEDAWQQALEQDDVPAMCALAEALLQDVCDEPVAKRRRDRLYNRVARQLERLGENELAIALYCRSARHPARERRARLLEAGGDLVQAEALCQQIAEEPWCEDERDAAARILPRVRRKLHGTRQPRRRDDFQQFDMALPADSGRVERSAARALQAQWDQVLYVENQLMNALFGLAFWEQIFAPVPGAFNNPYQSAPTDMYEQQFRVARAALLDDRLAELSTVSLESELRRCWRAYAGYQCRWVNWDALDENTVAAASRVIPREHLLAIWQRMLFDPRENRRGFPDLLALGARPGHYQMIEVKGPGDTLQESQKRWLRFFASADIPAAVARVQWLDD</sequence>
<organism evidence="12 13">
    <name type="scientific">Pseudohalioglobus sediminis</name>
    <dbReference type="NCBI Taxonomy" id="2606449"/>
    <lineage>
        <taxon>Bacteria</taxon>
        <taxon>Pseudomonadati</taxon>
        <taxon>Pseudomonadota</taxon>
        <taxon>Gammaproteobacteria</taxon>
        <taxon>Cellvibrionales</taxon>
        <taxon>Halieaceae</taxon>
        <taxon>Pseudohalioglobus</taxon>
    </lineage>
</organism>
<comment type="catalytic activity">
    <reaction evidence="1">
        <text>Hydrolytically removes 5'-nucleotides successively from the 3'-hydroxy termini of 3'-hydroxy-terminated oligonucleotides.</text>
        <dbReference type="EC" id="3.1.4.1"/>
    </reaction>
</comment>
<evidence type="ECO:0000313" key="12">
    <source>
        <dbReference type="EMBL" id="KAA1189765.1"/>
    </source>
</evidence>
<dbReference type="GO" id="GO:0046872">
    <property type="term" value="F:metal ion binding"/>
    <property type="evidence" value="ECO:0007669"/>
    <property type="project" value="UniProtKB-KW"/>
</dbReference>
<dbReference type="GO" id="GO:0004528">
    <property type="term" value="F:phosphodiesterase I activity"/>
    <property type="evidence" value="ECO:0007669"/>
    <property type="project" value="UniProtKB-EC"/>
</dbReference>
<comment type="caution">
    <text evidence="12">The sequence shown here is derived from an EMBL/GenBank/DDBJ whole genome shotgun (WGS) entry which is preliminary data.</text>
</comment>
<dbReference type="SMART" id="SM00990">
    <property type="entry name" value="VRR_NUC"/>
    <property type="match status" value="1"/>
</dbReference>
<proteinExistence type="inferred from homology"/>
<evidence type="ECO:0000256" key="10">
    <source>
        <dbReference type="ARBA" id="ARBA00023211"/>
    </source>
</evidence>
<dbReference type="Pfam" id="PF08774">
    <property type="entry name" value="VRR_NUC"/>
    <property type="match status" value="1"/>
</dbReference>
<evidence type="ECO:0000256" key="1">
    <source>
        <dbReference type="ARBA" id="ARBA00000983"/>
    </source>
</evidence>
<dbReference type="PANTHER" id="PTHR15749:SF4">
    <property type="entry name" value="FANCONI-ASSOCIATED NUCLEASE 1"/>
    <property type="match status" value="1"/>
</dbReference>
<dbReference type="Gene3D" id="3.40.1350.10">
    <property type="match status" value="1"/>
</dbReference>
<dbReference type="AlphaFoldDB" id="A0A5B0WTY9"/>
<evidence type="ECO:0000259" key="11">
    <source>
        <dbReference type="SMART" id="SM00990"/>
    </source>
</evidence>
<accession>A0A5B0WTY9</accession>
<name>A0A5B0WTY9_9GAMM</name>
<evidence type="ECO:0000256" key="5">
    <source>
        <dbReference type="ARBA" id="ARBA00012029"/>
    </source>
</evidence>
<evidence type="ECO:0000256" key="8">
    <source>
        <dbReference type="ARBA" id="ARBA00022801"/>
    </source>
</evidence>
<evidence type="ECO:0000256" key="9">
    <source>
        <dbReference type="ARBA" id="ARBA00022842"/>
    </source>
</evidence>
<reference evidence="12 13" key="1">
    <citation type="submission" date="2019-09" db="EMBL/GenBank/DDBJ databases">
        <authorList>
            <person name="Chen X.-Y."/>
        </authorList>
    </citation>
    <scope>NUCLEOTIDE SEQUENCE [LARGE SCALE GENOMIC DNA]</scope>
    <source>
        <strain evidence="12 13">NY5</strain>
    </source>
</reference>
<keyword evidence="7" id="KW-0479">Metal-binding</keyword>
<dbReference type="RefSeq" id="WP_149612374.1">
    <property type="nucleotide sequence ID" value="NZ_VTUX01000007.1"/>
</dbReference>
<evidence type="ECO:0000313" key="13">
    <source>
        <dbReference type="Proteomes" id="UP000323708"/>
    </source>
</evidence>